<accession>A0A1U6HKK6</accession>
<dbReference type="GO" id="GO:0016020">
    <property type="term" value="C:membrane"/>
    <property type="evidence" value="ECO:0007669"/>
    <property type="project" value="InterPro"/>
</dbReference>
<feature type="transmembrane region" description="Helical" evidence="1">
    <location>
        <begin position="226"/>
        <end position="245"/>
    </location>
</feature>
<evidence type="ECO:0000313" key="4">
    <source>
        <dbReference type="Proteomes" id="UP000190989"/>
    </source>
</evidence>
<feature type="transmembrane region" description="Helical" evidence="1">
    <location>
        <begin position="51"/>
        <end position="67"/>
    </location>
</feature>
<keyword evidence="1" id="KW-1133">Transmembrane helix</keyword>
<dbReference type="SUPFAM" id="SSF103481">
    <property type="entry name" value="Multidrug resistance efflux transporter EmrE"/>
    <property type="match status" value="2"/>
</dbReference>
<keyword evidence="4" id="KW-1185">Reference proteome</keyword>
<dbReference type="EMBL" id="FVZE01000002">
    <property type="protein sequence ID" value="SLJ96344.1"/>
    <property type="molecule type" value="Genomic_DNA"/>
</dbReference>
<dbReference type="STRING" id="428990.SAMN06295987_102646"/>
<organism evidence="3 4">
    <name type="scientific">Novosphingobium mathurense</name>
    <dbReference type="NCBI Taxonomy" id="428990"/>
    <lineage>
        <taxon>Bacteria</taxon>
        <taxon>Pseudomonadati</taxon>
        <taxon>Pseudomonadota</taxon>
        <taxon>Alphaproteobacteria</taxon>
        <taxon>Sphingomonadales</taxon>
        <taxon>Sphingomonadaceae</taxon>
        <taxon>Novosphingobium</taxon>
    </lineage>
</organism>
<dbReference type="PANTHER" id="PTHR22911">
    <property type="entry name" value="ACYL-MALONYL CONDENSING ENZYME-RELATED"/>
    <property type="match status" value="1"/>
</dbReference>
<feature type="transmembrane region" description="Helical" evidence="1">
    <location>
        <begin position="79"/>
        <end position="98"/>
    </location>
</feature>
<sequence length="305" mass="32419">MATTDTSPMPQHRPGHDWTARHVAALLLANCGLALGPWLVRLADTGPVAAGYWRLMIAMPFVFLLSLREPAVQRRVGGMALLIVLGAGVAFALDLAAWHVGIVRTKLGNASLFGNGGSVILMAWGLIAARRRPRLLELAAITSALTGAGLLMGGSLEISHANFVGDLFCLLAGFFYAVYILMLNSVRGRLGQYSLLFNSMFASVPLMLLIAWLLGEQIVPGNWTPLIALAFTSQLIGQGFLVYSLRHFPPLVIGLALLTQPAISATIGWLAFGELLTPVDVIGMVLLAGALAMAKAGDRPATERA</sequence>
<name>A0A1U6HKK6_9SPHN</name>
<keyword evidence="1" id="KW-0812">Transmembrane</keyword>
<feature type="transmembrane region" description="Helical" evidence="1">
    <location>
        <begin position="252"/>
        <end position="272"/>
    </location>
</feature>
<feature type="transmembrane region" description="Helical" evidence="1">
    <location>
        <begin position="20"/>
        <end position="39"/>
    </location>
</feature>
<dbReference type="RefSeq" id="WP_054945950.1">
    <property type="nucleotide sequence ID" value="NZ_FVZE01000002.1"/>
</dbReference>
<evidence type="ECO:0000256" key="1">
    <source>
        <dbReference type="SAM" id="Phobius"/>
    </source>
</evidence>
<dbReference type="PANTHER" id="PTHR22911:SF76">
    <property type="entry name" value="EAMA DOMAIN-CONTAINING PROTEIN"/>
    <property type="match status" value="1"/>
</dbReference>
<feature type="transmembrane region" description="Helical" evidence="1">
    <location>
        <begin position="195"/>
        <end position="214"/>
    </location>
</feature>
<feature type="transmembrane region" description="Helical" evidence="1">
    <location>
        <begin position="278"/>
        <end position="294"/>
    </location>
</feature>
<feature type="transmembrane region" description="Helical" evidence="1">
    <location>
        <begin position="162"/>
        <end position="183"/>
    </location>
</feature>
<gene>
    <name evidence="3" type="ORF">SAMN06295987_102646</name>
</gene>
<dbReference type="InterPro" id="IPR000620">
    <property type="entry name" value="EamA_dom"/>
</dbReference>
<dbReference type="Proteomes" id="UP000190989">
    <property type="component" value="Unassembled WGS sequence"/>
</dbReference>
<feature type="domain" description="EamA" evidence="2">
    <location>
        <begin position="165"/>
        <end position="293"/>
    </location>
</feature>
<evidence type="ECO:0000313" key="3">
    <source>
        <dbReference type="EMBL" id="SLJ96344.1"/>
    </source>
</evidence>
<dbReference type="InterPro" id="IPR037185">
    <property type="entry name" value="EmrE-like"/>
</dbReference>
<dbReference type="Pfam" id="PF00892">
    <property type="entry name" value="EamA"/>
    <property type="match status" value="1"/>
</dbReference>
<feature type="transmembrane region" description="Helical" evidence="1">
    <location>
        <begin position="135"/>
        <end position="156"/>
    </location>
</feature>
<reference evidence="4" key="1">
    <citation type="submission" date="2017-02" db="EMBL/GenBank/DDBJ databases">
        <authorList>
            <person name="Varghese N."/>
            <person name="Submissions S."/>
        </authorList>
    </citation>
    <scope>NUCLEOTIDE SEQUENCE [LARGE SCALE GENOMIC DNA]</scope>
    <source>
        <strain evidence="4">SM117</strain>
    </source>
</reference>
<evidence type="ECO:0000259" key="2">
    <source>
        <dbReference type="Pfam" id="PF00892"/>
    </source>
</evidence>
<dbReference type="AlphaFoldDB" id="A0A1U6HKK6"/>
<protein>
    <submittedName>
        <fullName evidence="3">Threonine/homoserine efflux transporter RhtA</fullName>
    </submittedName>
</protein>
<feature type="transmembrane region" description="Helical" evidence="1">
    <location>
        <begin position="110"/>
        <end position="128"/>
    </location>
</feature>
<keyword evidence="1" id="KW-0472">Membrane</keyword>
<proteinExistence type="predicted"/>